<comment type="catalytic activity">
    <reaction evidence="1 14">
        <text>alpha-D-glucose = beta-D-glucose</text>
        <dbReference type="Rhea" id="RHEA:10264"/>
        <dbReference type="ChEBI" id="CHEBI:15903"/>
        <dbReference type="ChEBI" id="CHEBI:17925"/>
        <dbReference type="EC" id="5.1.3.3"/>
    </reaction>
</comment>
<dbReference type="Pfam" id="PF01263">
    <property type="entry name" value="Aldose_epim"/>
    <property type="match status" value="1"/>
</dbReference>
<keyword evidence="18" id="KW-0732">Signal</keyword>
<evidence type="ECO:0000256" key="5">
    <source>
        <dbReference type="ARBA" id="ARBA00006206"/>
    </source>
</evidence>
<dbReference type="InterPro" id="IPR047215">
    <property type="entry name" value="Galactose_mutarotase-like"/>
</dbReference>
<feature type="active site" description="Proton acceptor" evidence="15">
    <location>
        <position position="338"/>
    </location>
</feature>
<keyword evidence="20" id="KW-1185">Reference proteome</keyword>
<feature type="binding site" evidence="16">
    <location>
        <position position="273"/>
    </location>
    <ligand>
        <name>beta-D-galactose</name>
        <dbReference type="ChEBI" id="CHEBI:27667"/>
    </ligand>
</feature>
<evidence type="ECO:0000256" key="15">
    <source>
        <dbReference type="PIRSR" id="PIRSR005096-1"/>
    </source>
</evidence>
<dbReference type="UniPathway" id="UPA00242"/>
<evidence type="ECO:0000256" key="2">
    <source>
        <dbReference type="ARBA" id="ARBA00001913"/>
    </source>
</evidence>
<comment type="pathway">
    <text evidence="4 14">Carbohydrate metabolism; hexose metabolism.</text>
</comment>
<feature type="binding site" evidence="17">
    <location>
        <begin position="207"/>
        <end position="209"/>
    </location>
    <ligand>
        <name>beta-D-galactose</name>
        <dbReference type="ChEBI" id="CHEBI:27667"/>
    </ligand>
</feature>
<dbReference type="FunFam" id="2.70.98.10:FF:000003">
    <property type="entry name" value="Aldose 1-epimerase"/>
    <property type="match status" value="1"/>
</dbReference>
<evidence type="ECO:0000256" key="18">
    <source>
        <dbReference type="SAM" id="SignalP"/>
    </source>
</evidence>
<name>A0A6I6GR68_9BACT</name>
<dbReference type="InterPro" id="IPR008183">
    <property type="entry name" value="Aldose_1/G6P_1-epimerase"/>
</dbReference>
<dbReference type="PROSITE" id="PS51257">
    <property type="entry name" value="PROKAR_LIPOPROTEIN"/>
    <property type="match status" value="1"/>
</dbReference>
<protein>
    <recommendedName>
        <fullName evidence="8 14">Aldose 1-epimerase</fullName>
        <ecNumber evidence="7 14">5.1.3.3</ecNumber>
    </recommendedName>
</protein>
<evidence type="ECO:0000256" key="10">
    <source>
        <dbReference type="ARBA" id="ARBA00022553"/>
    </source>
</evidence>
<dbReference type="Proteomes" id="UP000426027">
    <property type="component" value="Chromosome"/>
</dbReference>
<dbReference type="InterPro" id="IPR018052">
    <property type="entry name" value="Ald1_epimerase_CS"/>
</dbReference>
<dbReference type="PANTHER" id="PTHR10091">
    <property type="entry name" value="ALDOSE-1-EPIMERASE"/>
    <property type="match status" value="1"/>
</dbReference>
<evidence type="ECO:0000256" key="1">
    <source>
        <dbReference type="ARBA" id="ARBA00001614"/>
    </source>
</evidence>
<dbReference type="RefSeq" id="WP_157477434.1">
    <property type="nucleotide sequence ID" value="NZ_CP046566.1"/>
</dbReference>
<sequence>MKKISWMLGLVLMLAACQSATEPTTETTTSKAVSSINWGTVDGKEVKLYTLTNKNGVEVKITNYGGIVTSWITADKKGNKSNVVLGFDSLSGYLAKPPYFGAIIGRYGNRIGNATFKIDTATYQLAANDGKQHLHGGNKGYDKVVWDAQPSDSTASLTLTYLSKDGEEGYPGNLSITVVYTLTDADELLMEYSAETDKTTPVNLTNHSYFNLTGDVANTILSHQLQVHADKYTPVDAGLIPTGELKAVKDGPFDFLQPHQIGERIAQVPGGYDHNFVLNRTSADLELVATLSDSISGRKLEVYTTEPGLQFYSGNFLDGSIKTSSGQPIQQHAALCLETQHFPDSPNKPEFPSTLLKPGEKYHTVTKYKITLQ</sequence>
<proteinExistence type="inferred from homology"/>
<dbReference type="KEGG" id="fls:GLV81_05125"/>
<evidence type="ECO:0000256" key="9">
    <source>
        <dbReference type="ARBA" id="ARBA00022490"/>
    </source>
</evidence>
<dbReference type="Gene3D" id="2.70.98.10">
    <property type="match status" value="1"/>
</dbReference>
<evidence type="ECO:0000256" key="3">
    <source>
        <dbReference type="ARBA" id="ARBA00004496"/>
    </source>
</evidence>
<feature type="binding site" evidence="17">
    <location>
        <begin position="109"/>
        <end position="110"/>
    </location>
    <ligand>
        <name>beta-D-galactose</name>
        <dbReference type="ChEBI" id="CHEBI:27667"/>
    </ligand>
</feature>
<evidence type="ECO:0000256" key="6">
    <source>
        <dbReference type="ARBA" id="ARBA00011245"/>
    </source>
</evidence>
<dbReference type="InterPro" id="IPR015443">
    <property type="entry name" value="Aldose_1-epimerase"/>
</dbReference>
<dbReference type="PROSITE" id="PS00545">
    <property type="entry name" value="ALDOSE_1_EPIMERASE"/>
    <property type="match status" value="1"/>
</dbReference>
<comment type="subunit">
    <text evidence="6">Monomer.</text>
</comment>
<organism evidence="19 20">
    <name type="scientific">Phnomibacter ginsenosidimutans</name>
    <dbReference type="NCBI Taxonomy" id="2676868"/>
    <lineage>
        <taxon>Bacteria</taxon>
        <taxon>Pseudomonadati</taxon>
        <taxon>Bacteroidota</taxon>
        <taxon>Chitinophagia</taxon>
        <taxon>Chitinophagales</taxon>
        <taxon>Chitinophagaceae</taxon>
        <taxon>Phnomibacter</taxon>
    </lineage>
</organism>
<dbReference type="GO" id="GO:0006006">
    <property type="term" value="P:glucose metabolic process"/>
    <property type="evidence" value="ECO:0007669"/>
    <property type="project" value="TreeGrafter"/>
</dbReference>
<dbReference type="EC" id="5.1.3.3" evidence="7 14"/>
<dbReference type="SUPFAM" id="SSF74650">
    <property type="entry name" value="Galactose mutarotase-like"/>
    <property type="match status" value="1"/>
</dbReference>
<dbReference type="PIRSF" id="PIRSF005096">
    <property type="entry name" value="GALM"/>
    <property type="match status" value="1"/>
</dbReference>
<keyword evidence="13 14" id="KW-0119">Carbohydrate metabolism</keyword>
<evidence type="ECO:0000256" key="12">
    <source>
        <dbReference type="ARBA" id="ARBA00023235"/>
    </source>
</evidence>
<evidence type="ECO:0000256" key="11">
    <source>
        <dbReference type="ARBA" id="ARBA00022837"/>
    </source>
</evidence>
<dbReference type="GO" id="GO:0033499">
    <property type="term" value="P:galactose catabolic process via UDP-galactose, Leloir pathway"/>
    <property type="evidence" value="ECO:0007669"/>
    <property type="project" value="TreeGrafter"/>
</dbReference>
<reference evidence="19 20" key="1">
    <citation type="submission" date="2019-11" db="EMBL/GenBank/DDBJ databases">
        <authorList>
            <person name="Im W.T."/>
        </authorList>
    </citation>
    <scope>NUCLEOTIDE SEQUENCE [LARGE SCALE GENOMIC DNA]</scope>
    <source>
        <strain evidence="19 20">SB-02</strain>
    </source>
</reference>
<evidence type="ECO:0000313" key="19">
    <source>
        <dbReference type="EMBL" id="QGW27559.1"/>
    </source>
</evidence>
<comment type="similarity">
    <text evidence="5 14">Belongs to the aldose epimerase family.</text>
</comment>
<accession>A0A6I6GR68</accession>
<comment type="cofactor">
    <cofactor evidence="2">
        <name>Ca(2+)</name>
        <dbReference type="ChEBI" id="CHEBI:29108"/>
    </cofactor>
</comment>
<keyword evidence="11" id="KW-0106">Calcium</keyword>
<evidence type="ECO:0000256" key="7">
    <source>
        <dbReference type="ARBA" id="ARBA00013185"/>
    </source>
</evidence>
<evidence type="ECO:0000256" key="4">
    <source>
        <dbReference type="ARBA" id="ARBA00005028"/>
    </source>
</evidence>
<dbReference type="InterPro" id="IPR014718">
    <property type="entry name" value="GH-type_carb-bd"/>
</dbReference>
<dbReference type="CDD" id="cd09019">
    <property type="entry name" value="galactose_mutarotase_like"/>
    <property type="match status" value="1"/>
</dbReference>
<feature type="signal peptide" evidence="18">
    <location>
        <begin position="1"/>
        <end position="20"/>
    </location>
</feature>
<evidence type="ECO:0000256" key="17">
    <source>
        <dbReference type="PIRSR" id="PIRSR005096-3"/>
    </source>
</evidence>
<dbReference type="InterPro" id="IPR011013">
    <property type="entry name" value="Gal_mutarotase_sf_dom"/>
</dbReference>
<dbReference type="AlphaFoldDB" id="A0A6I6GR68"/>
<comment type="subcellular location">
    <subcellularLocation>
        <location evidence="3">Cytoplasm</location>
    </subcellularLocation>
</comment>
<keyword evidence="10" id="KW-0597">Phosphoprotein</keyword>
<dbReference type="GO" id="GO:0004034">
    <property type="term" value="F:aldose 1-epimerase activity"/>
    <property type="evidence" value="ECO:0007669"/>
    <property type="project" value="UniProtKB-EC"/>
</dbReference>
<keyword evidence="9" id="KW-0963">Cytoplasm</keyword>
<keyword evidence="12 14" id="KW-0413">Isomerase</keyword>
<evidence type="ECO:0000256" key="13">
    <source>
        <dbReference type="ARBA" id="ARBA00023277"/>
    </source>
</evidence>
<evidence type="ECO:0000256" key="14">
    <source>
        <dbReference type="PIRNR" id="PIRNR005096"/>
    </source>
</evidence>
<feature type="active site" description="Proton donor" evidence="15">
    <location>
        <position position="207"/>
    </location>
</feature>
<dbReference type="NCBIfam" id="NF008277">
    <property type="entry name" value="PRK11055.1"/>
    <property type="match status" value="1"/>
</dbReference>
<dbReference type="EMBL" id="CP046566">
    <property type="protein sequence ID" value="QGW27559.1"/>
    <property type="molecule type" value="Genomic_DNA"/>
</dbReference>
<dbReference type="PANTHER" id="PTHR10091:SF0">
    <property type="entry name" value="GALACTOSE MUTAROTASE"/>
    <property type="match status" value="1"/>
</dbReference>
<gene>
    <name evidence="19" type="ORF">GLV81_05125</name>
</gene>
<dbReference type="GO" id="GO:0005737">
    <property type="term" value="C:cytoplasm"/>
    <property type="evidence" value="ECO:0007669"/>
    <property type="project" value="UniProtKB-SubCell"/>
</dbReference>
<feature type="chain" id="PRO_5026251496" description="Aldose 1-epimerase" evidence="18">
    <location>
        <begin position="21"/>
        <end position="373"/>
    </location>
</feature>
<evidence type="ECO:0000256" key="16">
    <source>
        <dbReference type="PIRSR" id="PIRSR005096-2"/>
    </source>
</evidence>
<dbReference type="GO" id="GO:0030246">
    <property type="term" value="F:carbohydrate binding"/>
    <property type="evidence" value="ECO:0007669"/>
    <property type="project" value="InterPro"/>
</dbReference>
<evidence type="ECO:0000256" key="8">
    <source>
        <dbReference type="ARBA" id="ARBA00014165"/>
    </source>
</evidence>
<evidence type="ECO:0000313" key="20">
    <source>
        <dbReference type="Proteomes" id="UP000426027"/>
    </source>
</evidence>